<feature type="transmembrane region" description="Helical" evidence="1">
    <location>
        <begin position="122"/>
        <end position="144"/>
    </location>
</feature>
<keyword evidence="1" id="KW-1133">Transmembrane helix</keyword>
<keyword evidence="1" id="KW-0812">Transmembrane</keyword>
<reference evidence="3" key="1">
    <citation type="journal article" date="2017" name="Nat. Microbiol.">
        <title>Global analysis of biosynthetic gene clusters reveals vast potential of secondary metabolite production in Penicillium species.</title>
        <authorList>
            <person name="Nielsen J.C."/>
            <person name="Grijseels S."/>
            <person name="Prigent S."/>
            <person name="Ji B."/>
            <person name="Dainat J."/>
            <person name="Nielsen K.F."/>
            <person name="Frisvad J.C."/>
            <person name="Workman M."/>
            <person name="Nielsen J."/>
        </authorList>
    </citation>
    <scope>NUCLEOTIDE SEQUENCE [LARGE SCALE GENOMIC DNA]</scope>
    <source>
        <strain evidence="3">IBT 24891</strain>
    </source>
</reference>
<gene>
    <name evidence="2" type="ORF">PENSTE_c023G09054</name>
</gene>
<keyword evidence="1" id="KW-0472">Membrane</keyword>
<feature type="transmembrane region" description="Helical" evidence="1">
    <location>
        <begin position="90"/>
        <end position="110"/>
    </location>
</feature>
<comment type="caution">
    <text evidence="2">The sequence shown here is derived from an EMBL/GenBank/DDBJ whole genome shotgun (WGS) entry which is preliminary data.</text>
</comment>
<dbReference type="Proteomes" id="UP000191285">
    <property type="component" value="Unassembled WGS sequence"/>
</dbReference>
<keyword evidence="3" id="KW-1185">Reference proteome</keyword>
<name>A0A1V6SRV9_9EURO</name>
<protein>
    <submittedName>
        <fullName evidence="2">Uncharacterized protein</fullName>
    </submittedName>
</protein>
<dbReference type="AlphaFoldDB" id="A0A1V6SRV9"/>
<evidence type="ECO:0000313" key="3">
    <source>
        <dbReference type="Proteomes" id="UP000191285"/>
    </source>
</evidence>
<organism evidence="2 3">
    <name type="scientific">Penicillium steckii</name>
    <dbReference type="NCBI Taxonomy" id="303698"/>
    <lineage>
        <taxon>Eukaryota</taxon>
        <taxon>Fungi</taxon>
        <taxon>Dikarya</taxon>
        <taxon>Ascomycota</taxon>
        <taxon>Pezizomycotina</taxon>
        <taxon>Eurotiomycetes</taxon>
        <taxon>Eurotiomycetidae</taxon>
        <taxon>Eurotiales</taxon>
        <taxon>Aspergillaceae</taxon>
        <taxon>Penicillium</taxon>
    </lineage>
</organism>
<sequence length="200" mass="22111">MSPNSSARTQIDQLPYESFETPYVRMVFEADQVPWQHNVLASAAHWILLAGYLVVPGTFTSLQKSGAVQDELMESEAGELILDTIQNPPLLATACFFFVAGLMIMAWLYHDYCENYIWLINRIFMPTLLNALAGLLSTIISLYTAHDGDWSIMALLTVIASGLSVATASGLLIIYKFGKLKRLKQEHILIVSSGGRTIPA</sequence>
<proteinExistence type="predicted"/>
<dbReference type="EMBL" id="MLKD01000023">
    <property type="protein sequence ID" value="OQE16746.1"/>
    <property type="molecule type" value="Genomic_DNA"/>
</dbReference>
<feature type="transmembrane region" description="Helical" evidence="1">
    <location>
        <begin position="150"/>
        <end position="175"/>
    </location>
</feature>
<accession>A0A1V6SRV9</accession>
<dbReference type="OrthoDB" id="3254104at2759"/>
<feature type="transmembrane region" description="Helical" evidence="1">
    <location>
        <begin position="35"/>
        <end position="55"/>
    </location>
</feature>
<evidence type="ECO:0000313" key="2">
    <source>
        <dbReference type="EMBL" id="OQE16746.1"/>
    </source>
</evidence>
<evidence type="ECO:0000256" key="1">
    <source>
        <dbReference type="SAM" id="Phobius"/>
    </source>
</evidence>
<dbReference type="STRING" id="303698.A0A1V6SRV9"/>